<evidence type="ECO:0000313" key="1">
    <source>
        <dbReference type="EMBL" id="ADP84009.1"/>
    </source>
</evidence>
<keyword evidence="2" id="KW-1185">Reference proteome</keyword>
<reference evidence="1 2" key="1">
    <citation type="submission" date="2010-10" db="EMBL/GenBank/DDBJ databases">
        <title>Complete sequence of Frankia sp. EuI1c.</title>
        <authorList>
            <consortium name="US DOE Joint Genome Institute"/>
            <person name="Lucas S."/>
            <person name="Copeland A."/>
            <person name="Lapidus A."/>
            <person name="Cheng J.-F."/>
            <person name="Bruce D."/>
            <person name="Goodwin L."/>
            <person name="Pitluck S."/>
            <person name="Chertkov O."/>
            <person name="Detter J.C."/>
            <person name="Han C."/>
            <person name="Tapia R."/>
            <person name="Land M."/>
            <person name="Hauser L."/>
            <person name="Jeffries C."/>
            <person name="Kyrpides N."/>
            <person name="Ivanova N."/>
            <person name="Mikhailova N."/>
            <person name="Beauchemin N."/>
            <person name="Sen A."/>
            <person name="Sur S.A."/>
            <person name="Gtari M."/>
            <person name="Wall L."/>
            <person name="Tisa L."/>
            <person name="Woyke T."/>
        </authorList>
    </citation>
    <scope>NUCLEOTIDE SEQUENCE [LARGE SCALE GENOMIC DNA]</scope>
    <source>
        <strain evidence="2">DSM 45817 / CECT 9037 / EuI1c</strain>
    </source>
</reference>
<dbReference type="HOGENOM" id="CLU_116587_0_0_11"/>
<sequence>MIEFIGLSVVLLIPFVYFFLALFDVQRSAFAVTQAAREAGRAYATADDEDDGLTRAQLAAQLAFQDQGLPGAPQLRFAPQGASCGAADPGDGAETLEPGAQFVVCVRTTIPLPGAGILGSHLANVTVNGQFVVVIDQYRADRAAPVA</sequence>
<evidence type="ECO:0008006" key="3">
    <source>
        <dbReference type="Google" id="ProtNLM"/>
    </source>
</evidence>
<dbReference type="STRING" id="298654.FraEuI1c_6025"/>
<evidence type="ECO:0000313" key="2">
    <source>
        <dbReference type="Proteomes" id="UP000002484"/>
    </source>
</evidence>
<dbReference type="AlphaFoldDB" id="E3J0U5"/>
<dbReference type="KEGG" id="fri:FraEuI1c_6025"/>
<dbReference type="InParanoid" id="E3J0U5"/>
<dbReference type="EMBL" id="CP002299">
    <property type="protein sequence ID" value="ADP84009.1"/>
    <property type="molecule type" value="Genomic_DNA"/>
</dbReference>
<gene>
    <name evidence="1" type="ordered locus">FraEuI1c_6025</name>
</gene>
<proteinExistence type="predicted"/>
<accession>E3J0U5</accession>
<dbReference type="RefSeq" id="WP_013427127.1">
    <property type="nucleotide sequence ID" value="NC_014666.1"/>
</dbReference>
<dbReference type="eggNOG" id="ENOG503343S">
    <property type="taxonomic scope" value="Bacteria"/>
</dbReference>
<organism evidence="1 2">
    <name type="scientific">Pseudofrankia inefficax (strain DSM 45817 / CECT 9037 / DDB 130130 / EuI1c)</name>
    <name type="common">Frankia inefficax</name>
    <dbReference type="NCBI Taxonomy" id="298654"/>
    <lineage>
        <taxon>Bacteria</taxon>
        <taxon>Bacillati</taxon>
        <taxon>Actinomycetota</taxon>
        <taxon>Actinomycetes</taxon>
        <taxon>Frankiales</taxon>
        <taxon>Frankiaceae</taxon>
        <taxon>Pseudofrankia</taxon>
    </lineage>
</organism>
<protein>
    <recommendedName>
        <fullName evidence="3">TadE family protein</fullName>
    </recommendedName>
</protein>
<dbReference type="Proteomes" id="UP000002484">
    <property type="component" value="Chromosome"/>
</dbReference>
<name>E3J0U5_PSEI1</name>
<dbReference type="OrthoDB" id="3213591at2"/>